<dbReference type="Pfam" id="PF08495">
    <property type="entry name" value="FIST"/>
    <property type="match status" value="1"/>
</dbReference>
<dbReference type="Pfam" id="PF10442">
    <property type="entry name" value="FIST_C"/>
    <property type="match status" value="1"/>
</dbReference>
<comment type="caution">
    <text evidence="3">The sequence shown here is derived from an EMBL/GenBank/DDBJ whole genome shotgun (WGS) entry which is preliminary data.</text>
</comment>
<name>A0A4S3M628_9RHOB</name>
<reference evidence="3 4" key="1">
    <citation type="submission" date="2019-04" db="EMBL/GenBank/DDBJ databases">
        <title>Draft genome sequence of Youngimonas vesicularis.</title>
        <authorList>
            <person name="Hameed A."/>
        </authorList>
    </citation>
    <scope>NUCLEOTIDE SEQUENCE [LARGE SCALE GENOMIC DNA]</scope>
    <source>
        <strain evidence="3 4">CC-AMW-E</strain>
    </source>
</reference>
<accession>A0A4S3M628</accession>
<gene>
    <name evidence="3" type="ORF">E7681_16665</name>
</gene>
<evidence type="ECO:0000259" key="1">
    <source>
        <dbReference type="SMART" id="SM00897"/>
    </source>
</evidence>
<dbReference type="OrthoDB" id="9807948at2"/>
<dbReference type="EMBL" id="SSMD01000010">
    <property type="protein sequence ID" value="THD71751.1"/>
    <property type="molecule type" value="Genomic_DNA"/>
</dbReference>
<evidence type="ECO:0000313" key="3">
    <source>
        <dbReference type="EMBL" id="THD71751.1"/>
    </source>
</evidence>
<organism evidence="3 4">
    <name type="scientific">Thalassobius vesicularis</name>
    <dbReference type="NCBI Taxonomy" id="1294297"/>
    <lineage>
        <taxon>Bacteria</taxon>
        <taxon>Pseudomonadati</taxon>
        <taxon>Pseudomonadota</taxon>
        <taxon>Alphaproteobacteria</taxon>
        <taxon>Rhodobacterales</taxon>
        <taxon>Roseobacteraceae</taxon>
        <taxon>Thalassovita</taxon>
    </lineage>
</organism>
<dbReference type="RefSeq" id="WP_136340397.1">
    <property type="nucleotide sequence ID" value="NZ_SSMD01000010.1"/>
</dbReference>
<dbReference type="InterPro" id="IPR013702">
    <property type="entry name" value="FIST_domain_N"/>
</dbReference>
<feature type="domain" description="FIST" evidence="1">
    <location>
        <begin position="42"/>
        <end position="241"/>
    </location>
</feature>
<dbReference type="SMART" id="SM01204">
    <property type="entry name" value="FIST_C"/>
    <property type="match status" value="1"/>
</dbReference>
<dbReference type="InterPro" id="IPR019494">
    <property type="entry name" value="FIST_C"/>
</dbReference>
<dbReference type="PANTHER" id="PTHR40252:SF2">
    <property type="entry name" value="BLR0328 PROTEIN"/>
    <property type="match status" value="1"/>
</dbReference>
<proteinExistence type="predicted"/>
<dbReference type="Proteomes" id="UP000306113">
    <property type="component" value="Unassembled WGS sequence"/>
</dbReference>
<protein>
    <submittedName>
        <fullName evidence="3">GfdT protein</fullName>
    </submittedName>
</protein>
<dbReference type="AlphaFoldDB" id="A0A4S3M628"/>
<sequence>MDMTRHLTGAFPGASDIVRTAFADVHSDHALADLATALNPADLDLVILFVSPQADIHTLAVRAFSAFAPARVVGCTTAGELCSEGYAEGRIVAIGLPRGHFCTRTLLIEDLDAYDPQDLIGDLIRNRNDTARETPDWHSECAMLLVDGLTMHEDALTADLSMGVGPVPLFGGSAGDGDRFQETWVIQDGIAHRNAAVVVQMRTDCRIEVFNTDHLRPTEARMVVTGADPARRIVHEINAEPAALEYARLLGKDPGQLTTFTFAAHPVVVRIGGQHHVRSIQRMEPNGDLVFFSAIDEGVVLTLAESTDMVAHLENQLGRLNRHGKPDAVIAFDCIFRRMEAEQQQLAGQLSNLLSQHNVVGLSTYGEQINARHVNQTLTGVAIYPPEGV</sequence>
<evidence type="ECO:0000259" key="2">
    <source>
        <dbReference type="SMART" id="SM01204"/>
    </source>
</evidence>
<dbReference type="PANTHER" id="PTHR40252">
    <property type="entry name" value="BLR0328 PROTEIN"/>
    <property type="match status" value="1"/>
</dbReference>
<evidence type="ECO:0000313" key="4">
    <source>
        <dbReference type="Proteomes" id="UP000306113"/>
    </source>
</evidence>
<dbReference type="SMART" id="SM00897">
    <property type="entry name" value="FIST"/>
    <property type="match status" value="1"/>
</dbReference>
<feature type="domain" description="FIST C-domain" evidence="2">
    <location>
        <begin position="242"/>
        <end position="371"/>
    </location>
</feature>
<keyword evidence="4" id="KW-1185">Reference proteome</keyword>